<gene>
    <name evidence="13" type="ORF">ACA1_325580</name>
</gene>
<dbReference type="GO" id="GO:0006694">
    <property type="term" value="P:steroid biosynthetic process"/>
    <property type="evidence" value="ECO:0007669"/>
    <property type="project" value="UniProtKB-KW"/>
</dbReference>
<dbReference type="KEGG" id="acan:ACA1_325580"/>
<dbReference type="EMBL" id="KB007891">
    <property type="protein sequence ID" value="ELR21986.1"/>
    <property type="molecule type" value="Genomic_DNA"/>
</dbReference>
<dbReference type="InterPro" id="IPR035102">
    <property type="entry name" value="Phosphomevalonate_kinase"/>
</dbReference>
<reference evidence="13 14" key="1">
    <citation type="journal article" date="2013" name="Genome Biol.">
        <title>Genome of Acanthamoeba castellanii highlights extensive lateral gene transfer and early evolution of tyrosine kinase signaling.</title>
        <authorList>
            <person name="Clarke M."/>
            <person name="Lohan A.J."/>
            <person name="Liu B."/>
            <person name="Lagkouvardos I."/>
            <person name="Roy S."/>
            <person name="Zafar N."/>
            <person name="Bertelli C."/>
            <person name="Schilde C."/>
            <person name="Kianianmomeni A."/>
            <person name="Burglin T.R."/>
            <person name="Frech C."/>
            <person name="Turcotte B."/>
            <person name="Kopec K.O."/>
            <person name="Synnott J.M."/>
            <person name="Choo C."/>
            <person name="Paponov I."/>
            <person name="Finkler A."/>
            <person name="Soon Heng Tan C."/>
            <person name="Hutchins A.P."/>
            <person name="Weinmeier T."/>
            <person name="Rattei T."/>
            <person name="Chu J.S."/>
            <person name="Gimenez G."/>
            <person name="Irimia M."/>
            <person name="Rigden D.J."/>
            <person name="Fitzpatrick D.A."/>
            <person name="Lorenzo-Morales J."/>
            <person name="Bateman A."/>
            <person name="Chiu C.H."/>
            <person name="Tang P."/>
            <person name="Hegemann P."/>
            <person name="Fromm H."/>
            <person name="Raoult D."/>
            <person name="Greub G."/>
            <person name="Miranda-Saavedra D."/>
            <person name="Chen N."/>
            <person name="Nash P."/>
            <person name="Ginger M.L."/>
            <person name="Horn M."/>
            <person name="Schaap P."/>
            <person name="Caler L."/>
            <person name="Loftus B."/>
        </authorList>
    </citation>
    <scope>NUCLEOTIDE SEQUENCE [LARGE SCALE GENOMIC DNA]</scope>
    <source>
        <strain evidence="13 14">Neff</strain>
    </source>
</reference>
<dbReference type="OrthoDB" id="10262935at2759"/>
<dbReference type="VEuPathDB" id="AmoebaDB:ACA1_325580"/>
<proteinExistence type="inferred from homology"/>
<dbReference type="SUPFAM" id="SSF54211">
    <property type="entry name" value="Ribosomal protein S5 domain 2-like"/>
    <property type="match status" value="1"/>
</dbReference>
<dbReference type="InterPro" id="IPR014721">
    <property type="entry name" value="Ribsml_uS5_D2-typ_fold_subgr"/>
</dbReference>
<dbReference type="GO" id="GO:0019287">
    <property type="term" value="P:isopentenyl diphosphate biosynthetic process, mevalonate pathway"/>
    <property type="evidence" value="ECO:0007669"/>
    <property type="project" value="TreeGrafter"/>
</dbReference>
<sequence>MEEGCCVSAPGKVLVAGGYLVTLRPHPGLVFSVSARLYAAVGPAAAPASSPATLNGGADQNEFGLVVDSPQFRKTFRFSAALAAADGSSEPHLLLRNSSGEANEFIETTLVSALTAGVGLLGVDSFRARMGAGVVVTILGDAAFYSAPETPESEPKKTGLGSSAALVSSLVAALLSYLGLLDLSSAAPDVSRLQLAHNLAQYCHYKAQGKIGSGFDVSSAVFGSQIYTRFSPDVLLAVPALQLAEGEVGQGVMASPTTPANMVAMLNSPLWDSKAESLQLPHGMHLLLGDISVGAKTPGMVAAVDRWRHALKDQGKLDDSAWTRLAGLNAQMIGHFRRLNALADERRAAYESTLERLAALPADQGDGADEVVVTQLLALRAALVEVRRNLKLMGDLSGAAIEPDVQTQVCDATMALPGVLLAGVPGAGGMDALFAVALGATAQAAELWASRGISPLLLEEDHKGLCAHSMAYFADLRRRSVPNSASS</sequence>
<dbReference type="GO" id="GO:0004631">
    <property type="term" value="F:phosphomevalonate kinase activity"/>
    <property type="evidence" value="ECO:0007669"/>
    <property type="project" value="UniProtKB-EC"/>
</dbReference>
<dbReference type="InterPro" id="IPR016005">
    <property type="entry name" value="Erg8"/>
</dbReference>
<dbReference type="InterPro" id="IPR020568">
    <property type="entry name" value="Ribosomal_Su5_D2-typ_SF"/>
</dbReference>
<evidence type="ECO:0000256" key="2">
    <source>
        <dbReference type="ARBA" id="ARBA00006495"/>
    </source>
</evidence>
<comment type="similarity">
    <text evidence="2">Belongs to the GHMP kinase family. Mevalonate kinase subfamily.</text>
</comment>
<dbReference type="PANTHER" id="PTHR31814:SF2">
    <property type="entry name" value="PHOSPHOMEVALONATE KINASE"/>
    <property type="match status" value="1"/>
</dbReference>
<evidence type="ECO:0000256" key="11">
    <source>
        <dbReference type="ARBA" id="ARBA00023221"/>
    </source>
</evidence>
<dbReference type="Gene3D" id="3.30.230.10">
    <property type="match status" value="1"/>
</dbReference>
<evidence type="ECO:0000256" key="9">
    <source>
        <dbReference type="ARBA" id="ARBA00022955"/>
    </source>
</evidence>
<protein>
    <recommendedName>
        <fullName evidence="3">phosphomevalonate kinase</fullName>
        <ecNumber evidence="3">2.7.4.2</ecNumber>
    </recommendedName>
</protein>
<name>L8HC67_ACACF</name>
<evidence type="ECO:0000256" key="6">
    <source>
        <dbReference type="ARBA" id="ARBA00022741"/>
    </source>
</evidence>
<dbReference type="InterPro" id="IPR036554">
    <property type="entry name" value="GHMP_kinase_C_sf"/>
</dbReference>
<dbReference type="GO" id="GO:0005524">
    <property type="term" value="F:ATP binding"/>
    <property type="evidence" value="ECO:0007669"/>
    <property type="project" value="UniProtKB-KW"/>
</dbReference>
<dbReference type="AlphaFoldDB" id="L8HC67"/>
<dbReference type="STRING" id="1257118.L8HC67"/>
<evidence type="ECO:0000256" key="4">
    <source>
        <dbReference type="ARBA" id="ARBA00022516"/>
    </source>
</evidence>
<dbReference type="RefSeq" id="XP_004348360.1">
    <property type="nucleotide sequence ID" value="XM_004348310.1"/>
</dbReference>
<keyword evidence="4" id="KW-0444">Lipid biosynthesis</keyword>
<dbReference type="GO" id="GO:0005777">
    <property type="term" value="C:peroxisome"/>
    <property type="evidence" value="ECO:0007669"/>
    <property type="project" value="TreeGrafter"/>
</dbReference>
<dbReference type="InterPro" id="IPR006204">
    <property type="entry name" value="GHMP_kinase_N_dom"/>
</dbReference>
<dbReference type="GO" id="GO:0010142">
    <property type="term" value="P:farnesyl diphosphate biosynthetic process, mevalonate pathway"/>
    <property type="evidence" value="ECO:0007669"/>
    <property type="project" value="TreeGrafter"/>
</dbReference>
<accession>L8HC67</accession>
<evidence type="ECO:0000256" key="8">
    <source>
        <dbReference type="ARBA" id="ARBA00022840"/>
    </source>
</evidence>
<evidence type="ECO:0000313" key="13">
    <source>
        <dbReference type="EMBL" id="ELR21986.1"/>
    </source>
</evidence>
<keyword evidence="6" id="KW-0547">Nucleotide-binding</keyword>
<keyword evidence="7 13" id="KW-0418">Kinase</keyword>
<dbReference type="OMA" id="LVIHRTM"/>
<keyword evidence="9" id="KW-0752">Steroid biosynthesis</keyword>
<dbReference type="Pfam" id="PF00288">
    <property type="entry name" value="GHMP_kinases_N"/>
    <property type="match status" value="1"/>
</dbReference>
<keyword evidence="8" id="KW-0067">ATP-binding</keyword>
<dbReference type="EC" id="2.7.4.2" evidence="3"/>
<keyword evidence="5" id="KW-0808">Transferase</keyword>
<dbReference type="PIRSF" id="PIRSF017288">
    <property type="entry name" value="PMK_GHMP_euk"/>
    <property type="match status" value="1"/>
</dbReference>
<feature type="domain" description="GHMP kinase N-terminal" evidence="12">
    <location>
        <begin position="155"/>
        <end position="223"/>
    </location>
</feature>
<organism evidence="13 14">
    <name type="scientific">Acanthamoeba castellanii (strain ATCC 30010 / Neff)</name>
    <dbReference type="NCBI Taxonomy" id="1257118"/>
    <lineage>
        <taxon>Eukaryota</taxon>
        <taxon>Amoebozoa</taxon>
        <taxon>Discosea</taxon>
        <taxon>Longamoebia</taxon>
        <taxon>Centramoebida</taxon>
        <taxon>Acanthamoebidae</taxon>
        <taxon>Acanthamoeba</taxon>
    </lineage>
</organism>
<dbReference type="GeneID" id="14922906"/>
<evidence type="ECO:0000313" key="14">
    <source>
        <dbReference type="Proteomes" id="UP000011083"/>
    </source>
</evidence>
<evidence type="ECO:0000259" key="12">
    <source>
        <dbReference type="Pfam" id="PF00288"/>
    </source>
</evidence>
<evidence type="ECO:0000256" key="7">
    <source>
        <dbReference type="ARBA" id="ARBA00022777"/>
    </source>
</evidence>
<dbReference type="Proteomes" id="UP000011083">
    <property type="component" value="Unassembled WGS sequence"/>
</dbReference>
<comment type="pathway">
    <text evidence="1">Isoprenoid biosynthesis; isopentenyl diphosphate biosynthesis via mevalonate pathway; isopentenyl diphosphate from (R)-mevalonate: step 2/3.</text>
</comment>
<evidence type="ECO:0000256" key="5">
    <source>
        <dbReference type="ARBA" id="ARBA00022679"/>
    </source>
</evidence>
<evidence type="ECO:0000256" key="3">
    <source>
        <dbReference type="ARBA" id="ARBA00012958"/>
    </source>
</evidence>
<evidence type="ECO:0000256" key="10">
    <source>
        <dbReference type="ARBA" id="ARBA00023098"/>
    </source>
</evidence>
<dbReference type="Gene3D" id="3.30.70.890">
    <property type="entry name" value="GHMP kinase, C-terminal domain"/>
    <property type="match status" value="1"/>
</dbReference>
<keyword evidence="11" id="KW-0753">Steroid metabolism</keyword>
<dbReference type="PANTHER" id="PTHR31814">
    <property type="match status" value="1"/>
</dbReference>
<keyword evidence="14" id="KW-1185">Reference proteome</keyword>
<keyword evidence="10" id="KW-0443">Lipid metabolism</keyword>
<evidence type="ECO:0000256" key="1">
    <source>
        <dbReference type="ARBA" id="ARBA00005017"/>
    </source>
</evidence>